<dbReference type="PANTHER" id="PTHR46888">
    <property type="entry name" value="ZINC KNUCKLE DOMAINCONTAINING PROTEIN-RELATED"/>
    <property type="match status" value="1"/>
</dbReference>
<reference evidence="1 2" key="1">
    <citation type="journal article" date="2021" name="Sci. Rep.">
        <title>Chromosome anchoring in Senegalese sole (Solea senegalensis) reveals sex-associated markers and genome rearrangements in flatfish.</title>
        <authorList>
            <person name="Guerrero-Cozar I."/>
            <person name="Gomez-Garrido J."/>
            <person name="Berbel C."/>
            <person name="Martinez-Blanch J.F."/>
            <person name="Alioto T."/>
            <person name="Claros M.G."/>
            <person name="Gagnaire P.A."/>
            <person name="Manchado M."/>
        </authorList>
    </citation>
    <scope>NUCLEOTIDE SEQUENCE [LARGE SCALE GENOMIC DNA]</scope>
    <source>
        <strain evidence="1">Sse05_10M</strain>
    </source>
</reference>
<dbReference type="EMBL" id="JAGKHQ010000185">
    <property type="protein sequence ID" value="KAG7471602.1"/>
    <property type="molecule type" value="Genomic_DNA"/>
</dbReference>
<dbReference type="PANTHER" id="PTHR46888:SF13">
    <property type="entry name" value="RIBONUCLEASE H"/>
    <property type="match status" value="1"/>
</dbReference>
<gene>
    <name evidence="1" type="ORF">JOB18_022732</name>
</gene>
<accession>A0AAV6PMF6</accession>
<dbReference type="Proteomes" id="UP000693946">
    <property type="component" value="Unassembled WGS sequence"/>
</dbReference>
<evidence type="ECO:0000313" key="2">
    <source>
        <dbReference type="Proteomes" id="UP000693946"/>
    </source>
</evidence>
<evidence type="ECO:0000313" key="1">
    <source>
        <dbReference type="EMBL" id="KAG7471602.1"/>
    </source>
</evidence>
<name>A0AAV6PMF6_SOLSE</name>
<keyword evidence="2" id="KW-1185">Reference proteome</keyword>
<dbReference type="AlphaFoldDB" id="A0AAV6PMF6"/>
<sequence length="318" mass="34823">MEFSLDEFVISPSLAKLEKCKKADLLIVASCYNVHVPYSIRKAELKQLLWSKLVEQGVLPRPAGDATDAAAGDAAGDALEADVKAAEVAAMLTPGVEPGPVTDSLMGGGMTTEDLHIALQIKEVENRNKQLEVQAMHLRIRMLELEKGAPVASTPVSPFGRSSVSVPAFDISKHIALVPPFRESEVDSYFSAFERIAATLSWPKEFWSLLLQCKLVGKAQEPFVSHGFVSLTGEESDKVPVTILRDTAAYDSFMLTSVLPLSNKTSCFSDLLVWGIKMSELNAPLHMIHLHSPLVSGHVKVAVLPRFPIDRWHFVYFG</sequence>
<comment type="caution">
    <text evidence="1">The sequence shown here is derived from an EMBL/GenBank/DDBJ whole genome shotgun (WGS) entry which is preliminary data.</text>
</comment>
<organism evidence="1 2">
    <name type="scientific">Solea senegalensis</name>
    <name type="common">Senegalese sole</name>
    <dbReference type="NCBI Taxonomy" id="28829"/>
    <lineage>
        <taxon>Eukaryota</taxon>
        <taxon>Metazoa</taxon>
        <taxon>Chordata</taxon>
        <taxon>Craniata</taxon>
        <taxon>Vertebrata</taxon>
        <taxon>Euteleostomi</taxon>
        <taxon>Actinopterygii</taxon>
        <taxon>Neopterygii</taxon>
        <taxon>Teleostei</taxon>
        <taxon>Neoteleostei</taxon>
        <taxon>Acanthomorphata</taxon>
        <taxon>Carangaria</taxon>
        <taxon>Pleuronectiformes</taxon>
        <taxon>Pleuronectoidei</taxon>
        <taxon>Soleidae</taxon>
        <taxon>Solea</taxon>
    </lineage>
</organism>
<protein>
    <submittedName>
        <fullName evidence="1">Uncharacterized protein</fullName>
    </submittedName>
</protein>
<proteinExistence type="predicted"/>